<protein>
    <submittedName>
        <fullName evidence="2">Glycosyltransferase</fullName>
    </submittedName>
</protein>
<dbReference type="PANTHER" id="PTHR22916">
    <property type="entry name" value="GLYCOSYLTRANSFERASE"/>
    <property type="match status" value="1"/>
</dbReference>
<dbReference type="GO" id="GO:0016758">
    <property type="term" value="F:hexosyltransferase activity"/>
    <property type="evidence" value="ECO:0007669"/>
    <property type="project" value="UniProtKB-ARBA"/>
</dbReference>
<dbReference type="PANTHER" id="PTHR22916:SF3">
    <property type="entry name" value="UDP-GLCNAC:BETAGAL BETA-1,3-N-ACETYLGLUCOSAMINYLTRANSFERASE-LIKE PROTEIN 1"/>
    <property type="match status" value="1"/>
</dbReference>
<proteinExistence type="predicted"/>
<accession>A0A4R0P7N4</accession>
<dbReference type="InterPro" id="IPR029044">
    <property type="entry name" value="Nucleotide-diphossugar_trans"/>
</dbReference>
<keyword evidence="2" id="KW-0808">Transferase</keyword>
<dbReference type="OrthoDB" id="9815829at2"/>
<reference evidence="2 3" key="1">
    <citation type="submission" date="2019-02" db="EMBL/GenBank/DDBJ databases">
        <title>Pedobacter sp. RP-3-11 sp. nov., isolated from Arctic soil.</title>
        <authorList>
            <person name="Dahal R.H."/>
        </authorList>
    </citation>
    <scope>NUCLEOTIDE SEQUENCE [LARGE SCALE GENOMIC DNA]</scope>
    <source>
        <strain evidence="2 3">RP-3-11</strain>
    </source>
</reference>
<dbReference type="EMBL" id="SJSN01000001">
    <property type="protein sequence ID" value="TCD12755.1"/>
    <property type="molecule type" value="Genomic_DNA"/>
</dbReference>
<dbReference type="SUPFAM" id="SSF53448">
    <property type="entry name" value="Nucleotide-diphospho-sugar transferases"/>
    <property type="match status" value="1"/>
</dbReference>
<evidence type="ECO:0000313" key="2">
    <source>
        <dbReference type="EMBL" id="TCD12755.1"/>
    </source>
</evidence>
<comment type="caution">
    <text evidence="2">The sequence shown here is derived from an EMBL/GenBank/DDBJ whole genome shotgun (WGS) entry which is preliminary data.</text>
</comment>
<dbReference type="AlphaFoldDB" id="A0A4R0P7N4"/>
<feature type="domain" description="Glycosyltransferase 2-like" evidence="1">
    <location>
        <begin position="6"/>
        <end position="162"/>
    </location>
</feature>
<keyword evidence="3" id="KW-1185">Reference proteome</keyword>
<dbReference type="InterPro" id="IPR001173">
    <property type="entry name" value="Glyco_trans_2-like"/>
</dbReference>
<dbReference type="Pfam" id="PF00535">
    <property type="entry name" value="Glycos_transf_2"/>
    <property type="match status" value="1"/>
</dbReference>
<dbReference type="RefSeq" id="WP_131556189.1">
    <property type="nucleotide sequence ID" value="NZ_SJSN01000001.1"/>
</dbReference>
<organism evidence="2 3">
    <name type="scientific">Pedobacter frigidisoli</name>
    <dbReference type="NCBI Taxonomy" id="2530455"/>
    <lineage>
        <taxon>Bacteria</taxon>
        <taxon>Pseudomonadati</taxon>
        <taxon>Bacteroidota</taxon>
        <taxon>Sphingobacteriia</taxon>
        <taxon>Sphingobacteriales</taxon>
        <taxon>Sphingobacteriaceae</taxon>
        <taxon>Pedobacter</taxon>
    </lineage>
</organism>
<gene>
    <name evidence="2" type="ORF">EZ449_01545</name>
</gene>
<dbReference type="Proteomes" id="UP000291485">
    <property type="component" value="Unassembled WGS sequence"/>
</dbReference>
<evidence type="ECO:0000313" key="3">
    <source>
        <dbReference type="Proteomes" id="UP000291485"/>
    </source>
</evidence>
<dbReference type="Gene3D" id="3.90.550.10">
    <property type="entry name" value="Spore Coat Polysaccharide Biosynthesis Protein SpsA, Chain A"/>
    <property type="match status" value="1"/>
</dbReference>
<evidence type="ECO:0000259" key="1">
    <source>
        <dbReference type="Pfam" id="PF00535"/>
    </source>
</evidence>
<name>A0A4R0P7N4_9SPHI</name>
<sequence length="334" mass="39041">MEPKITVFMAAYNAAPFIEESITSILNQTFRDFEFIIVDDGSTDETASIIEGFNDSRILLVKNETNKGLQFTRNRLLNLARGMYIAILDADDVALPERLEKQYNFLSTQPQIALCGGHAEIIDEHGVIQQRKIIVPTNQHVNMYMLFCNPFINSSSMFRTEVFIELNGYHDYVISEDFDLFIRFSEKYEVANIDEFLVKYRIHGNNITLKKSDSQIECELKILGNMQKALGMSADANLLNIHLELFTSNIKLKHHFDYFKLLKTIKLANDESHRFNVEQFHKFIFQKCIELIKLQKANKKALSWYFDSNLFRWTYFNFKQFRKISKISLRGIFS</sequence>